<dbReference type="OrthoDB" id="3534840at2"/>
<dbReference type="AlphaFoldDB" id="A0A5S4GSH4"/>
<dbReference type="EMBL" id="VCKX01000029">
    <property type="protein sequence ID" value="TMR35873.1"/>
    <property type="molecule type" value="Genomic_DNA"/>
</dbReference>
<comment type="caution">
    <text evidence="1">The sequence shown here is derived from an EMBL/GenBank/DDBJ whole genome shotgun (WGS) entry which is preliminary data.</text>
</comment>
<evidence type="ECO:0000313" key="1">
    <source>
        <dbReference type="EMBL" id="TMR35873.1"/>
    </source>
</evidence>
<sequence>MIPADELVNRKLLQATVSWHTHPSDDQASLVHMWLHLSDLGPVRFHTAPDASLELTLDQPHNSSDMDEYGQVTVGPAAENFLMSRFIGQSIRAVHRIIDHRIGTEIGLRLELDHGEMRILNLGDDLFITDTALGFLAGLLLTLGQFLVAGEAVGLELMPTNLERWCIGVCPQGVLCL</sequence>
<name>A0A5S4GSH4_9ACTN</name>
<protein>
    <submittedName>
        <fullName evidence="1">Uncharacterized protein</fullName>
    </submittedName>
</protein>
<organism evidence="1 2">
    <name type="scientific">Nonomuraea zeae</name>
    <dbReference type="NCBI Taxonomy" id="1642303"/>
    <lineage>
        <taxon>Bacteria</taxon>
        <taxon>Bacillati</taxon>
        <taxon>Actinomycetota</taxon>
        <taxon>Actinomycetes</taxon>
        <taxon>Streptosporangiales</taxon>
        <taxon>Streptosporangiaceae</taxon>
        <taxon>Nonomuraea</taxon>
    </lineage>
</organism>
<dbReference type="Proteomes" id="UP000306628">
    <property type="component" value="Unassembled WGS sequence"/>
</dbReference>
<accession>A0A5S4GSH4</accession>
<proteinExistence type="predicted"/>
<keyword evidence="2" id="KW-1185">Reference proteome</keyword>
<dbReference type="RefSeq" id="WP_138689811.1">
    <property type="nucleotide sequence ID" value="NZ_JBHSAZ010000024.1"/>
</dbReference>
<evidence type="ECO:0000313" key="2">
    <source>
        <dbReference type="Proteomes" id="UP000306628"/>
    </source>
</evidence>
<gene>
    <name evidence="1" type="ORF">ETD85_12400</name>
</gene>
<reference evidence="1 2" key="1">
    <citation type="submission" date="2019-05" db="EMBL/GenBank/DDBJ databases">
        <title>Draft genome sequence of Nonomuraea zeae DSM 100528.</title>
        <authorList>
            <person name="Saricaoglu S."/>
            <person name="Isik K."/>
        </authorList>
    </citation>
    <scope>NUCLEOTIDE SEQUENCE [LARGE SCALE GENOMIC DNA]</scope>
    <source>
        <strain evidence="1 2">DSM 100528</strain>
    </source>
</reference>